<dbReference type="Gene3D" id="6.10.140.200">
    <property type="match status" value="1"/>
</dbReference>
<evidence type="ECO:0000256" key="2">
    <source>
        <dbReference type="ARBA" id="ARBA00009994"/>
    </source>
</evidence>
<comment type="similarity">
    <text evidence="2 6">Belongs to the Mediator complex subunit 7 family.</text>
</comment>
<dbReference type="AlphaFoldDB" id="A0A1X7U8I3"/>
<evidence type="ECO:0000256" key="3">
    <source>
        <dbReference type="ARBA" id="ARBA00023015"/>
    </source>
</evidence>
<dbReference type="eggNOG" id="KOG0570">
    <property type="taxonomic scope" value="Eukaryota"/>
</dbReference>
<dbReference type="PANTHER" id="PTHR21428:SF11">
    <property type="entry name" value="MEDIATOR OF RNA POLYMERASE II TRANSCRIPTION SUBUNIT 7"/>
    <property type="match status" value="1"/>
</dbReference>
<feature type="compositionally biased region" description="Polar residues" evidence="8">
    <location>
        <begin position="235"/>
        <end position="248"/>
    </location>
</feature>
<evidence type="ECO:0000256" key="4">
    <source>
        <dbReference type="ARBA" id="ARBA00023163"/>
    </source>
</evidence>
<dbReference type="PANTHER" id="PTHR21428">
    <property type="entry name" value="MEDIATOR OF RNA POLYMERASE II TRANSCRIPTION SUBUNIT 7"/>
    <property type="match status" value="1"/>
</dbReference>
<dbReference type="OrthoDB" id="10253553at2759"/>
<evidence type="ECO:0000256" key="7">
    <source>
        <dbReference type="SAM" id="Coils"/>
    </source>
</evidence>
<dbReference type="GO" id="GO:0016592">
    <property type="term" value="C:mediator complex"/>
    <property type="evidence" value="ECO:0007669"/>
    <property type="project" value="InterPro"/>
</dbReference>
<dbReference type="GO" id="GO:0070847">
    <property type="term" value="C:core mediator complex"/>
    <property type="evidence" value="ECO:0007669"/>
    <property type="project" value="TreeGrafter"/>
</dbReference>
<evidence type="ECO:0000256" key="6">
    <source>
        <dbReference type="RuleBase" id="RU364060"/>
    </source>
</evidence>
<evidence type="ECO:0000313" key="9">
    <source>
        <dbReference type="EnsemblMetazoa" id="Aqu2.1.23968_001"/>
    </source>
</evidence>
<feature type="region of interest" description="Disordered" evidence="8">
    <location>
        <begin position="226"/>
        <end position="251"/>
    </location>
</feature>
<dbReference type="OMA" id="PERNDKI"/>
<dbReference type="STRING" id="400682.A0A1X7U8I3"/>
<dbReference type="FunCoup" id="A0A1X7U8I3">
    <property type="interactions" value="610"/>
</dbReference>
<dbReference type="GO" id="GO:0003712">
    <property type="term" value="F:transcription coregulator activity"/>
    <property type="evidence" value="ECO:0007669"/>
    <property type="project" value="InterPro"/>
</dbReference>
<protein>
    <recommendedName>
        <fullName evidence="6">Mediator of RNA polymerase II transcription subunit 7</fullName>
    </recommendedName>
</protein>
<keyword evidence="4 6" id="KW-0804">Transcription</keyword>
<proteinExistence type="inferred from homology"/>
<keyword evidence="3 6" id="KW-0805">Transcription regulation</keyword>
<evidence type="ECO:0000256" key="5">
    <source>
        <dbReference type="ARBA" id="ARBA00023242"/>
    </source>
</evidence>
<keyword evidence="7" id="KW-0175">Coiled coil</keyword>
<organism evidence="9">
    <name type="scientific">Amphimedon queenslandica</name>
    <name type="common">Sponge</name>
    <dbReference type="NCBI Taxonomy" id="400682"/>
    <lineage>
        <taxon>Eukaryota</taxon>
        <taxon>Metazoa</taxon>
        <taxon>Porifera</taxon>
        <taxon>Demospongiae</taxon>
        <taxon>Heteroscleromorpha</taxon>
        <taxon>Haplosclerida</taxon>
        <taxon>Niphatidae</taxon>
        <taxon>Amphimedon</taxon>
    </lineage>
</organism>
<accession>A0A1X7U8I3</accession>
<dbReference type="GO" id="GO:0006357">
    <property type="term" value="P:regulation of transcription by RNA polymerase II"/>
    <property type="evidence" value="ECO:0007669"/>
    <property type="project" value="InterPro"/>
</dbReference>
<dbReference type="Pfam" id="PF05983">
    <property type="entry name" value="Med7"/>
    <property type="match status" value="1"/>
</dbReference>
<keyword evidence="5 6" id="KW-0539">Nucleus</keyword>
<dbReference type="SUPFAM" id="SSF140718">
    <property type="entry name" value="Mediator hinge subcomplex-like"/>
    <property type="match status" value="1"/>
</dbReference>
<dbReference type="InterPro" id="IPR009244">
    <property type="entry name" value="Mediatior_Med7"/>
</dbReference>
<reference evidence="9" key="1">
    <citation type="submission" date="2017-05" db="UniProtKB">
        <authorList>
            <consortium name="EnsemblMetazoa"/>
        </authorList>
    </citation>
    <scope>IDENTIFICATION</scope>
</reference>
<keyword evidence="6" id="KW-0010">Activator</keyword>
<dbReference type="EnsemblMetazoa" id="Aqu2.1.23968_001">
    <property type="protein sequence ID" value="Aqu2.1.23968_001"/>
    <property type="gene ID" value="Aqu2.1.23968"/>
</dbReference>
<name>A0A1X7U8I3_AMPQE</name>
<comment type="function">
    <text evidence="6">Component of the Mediator complex, a coactivator involved in the regulated transcription of nearly all RNA polymerase II-dependent genes. Mediator functions as a bridge to convey information from gene-specific regulatory proteins to the basal RNA polymerase II transcription machinery.</text>
</comment>
<sequence>MYLSCFDEECELWLPNLPLEGVSNKVCLHCVITGWVGTWNCMKMAASESEATQAFPNPPSILYKLYTDEAVESGSAPKPPPPVQGHYQMFGAPFNTGDAMIRSLEEQNVQRLYPQQYDKKVELKKLNRSILICFLELLDILIDNPSSPERNDKIKDLSILFINMHHLINEYRPHQARETLRVVLERQKRQRDEMIQQITRAMEKAQTILKTCDGSLKQLITTLPAAEDEQEEMETSQANEKTDQNPVTLDSFVDSQDRDLIKYVDTFK</sequence>
<comment type="subunit">
    <text evidence="6">Component of the Mediator complex.</text>
</comment>
<dbReference type="InterPro" id="IPR044888">
    <property type="entry name" value="Mediatior_Med7_sf"/>
</dbReference>
<evidence type="ECO:0000256" key="1">
    <source>
        <dbReference type="ARBA" id="ARBA00004123"/>
    </source>
</evidence>
<evidence type="ECO:0000256" key="8">
    <source>
        <dbReference type="SAM" id="MobiDB-lite"/>
    </source>
</evidence>
<dbReference type="InterPro" id="IPR037212">
    <property type="entry name" value="Med7/Med21-like"/>
</dbReference>
<dbReference type="InParanoid" id="A0A1X7U8I3"/>
<comment type="subcellular location">
    <subcellularLocation>
        <location evidence="1 6">Nucleus</location>
    </subcellularLocation>
</comment>
<feature type="coiled-coil region" evidence="7">
    <location>
        <begin position="177"/>
        <end position="204"/>
    </location>
</feature>